<evidence type="ECO:0000256" key="3">
    <source>
        <dbReference type="ARBA" id="ARBA00023015"/>
    </source>
</evidence>
<comment type="caution">
    <text evidence="14">The sequence shown here is derived from an EMBL/GenBank/DDBJ whole genome shotgun (WGS) entry which is preliminary data.</text>
</comment>
<dbReference type="PROSITE" id="PS50888">
    <property type="entry name" value="BHLH"/>
    <property type="match status" value="1"/>
</dbReference>
<keyword evidence="3" id="KW-0805">Transcription regulation</keyword>
<dbReference type="Pfam" id="PF00010">
    <property type="entry name" value="HLH"/>
    <property type="match status" value="1"/>
</dbReference>
<dbReference type="GO" id="GO:0000978">
    <property type="term" value="F:RNA polymerase II cis-regulatory region sequence-specific DNA binding"/>
    <property type="evidence" value="ECO:0007669"/>
    <property type="project" value="TreeGrafter"/>
</dbReference>
<comment type="subcellular location">
    <subcellularLocation>
        <location evidence="1">Nucleus</location>
    </subcellularLocation>
</comment>
<evidence type="ECO:0000256" key="11">
    <source>
        <dbReference type="SAM" id="Coils"/>
    </source>
</evidence>
<keyword evidence="2" id="KW-0678">Repressor</keyword>
<feature type="compositionally biased region" description="Low complexity" evidence="12">
    <location>
        <begin position="44"/>
        <end position="60"/>
    </location>
</feature>
<protein>
    <recommendedName>
        <fullName evidence="9">Max-binding protein MNT</fullName>
    </recommendedName>
    <alternativeName>
        <fullName evidence="10">Myc antagonist MNT</fullName>
    </alternativeName>
</protein>
<feature type="region of interest" description="Disordered" evidence="12">
    <location>
        <begin position="44"/>
        <end position="80"/>
    </location>
</feature>
<keyword evidence="5" id="KW-0804">Transcription</keyword>
<evidence type="ECO:0000256" key="8">
    <source>
        <dbReference type="ARBA" id="ARBA00062701"/>
    </source>
</evidence>
<evidence type="ECO:0000313" key="15">
    <source>
        <dbReference type="Proteomes" id="UP001347796"/>
    </source>
</evidence>
<feature type="region of interest" description="Disordered" evidence="12">
    <location>
        <begin position="171"/>
        <end position="217"/>
    </location>
</feature>
<keyword evidence="11" id="KW-0175">Coiled coil</keyword>
<comment type="subunit">
    <text evidence="8">Efficient DNA binding requires dimerization with another bHLH protein. Binds DNA as a homodimer or a heterodimer with MAX.</text>
</comment>
<reference evidence="14 15" key="1">
    <citation type="submission" date="2024-01" db="EMBL/GenBank/DDBJ databases">
        <title>The genome of the rayed Mediterranean limpet Patella caerulea (Linnaeus, 1758).</title>
        <authorList>
            <person name="Anh-Thu Weber A."/>
            <person name="Halstead-Nussloch G."/>
        </authorList>
    </citation>
    <scope>NUCLEOTIDE SEQUENCE [LARGE SCALE GENOMIC DNA]</scope>
    <source>
        <strain evidence="14">AATW-2023a</strain>
        <tissue evidence="14">Whole specimen</tissue>
    </source>
</reference>
<evidence type="ECO:0000256" key="6">
    <source>
        <dbReference type="ARBA" id="ARBA00023242"/>
    </source>
</evidence>
<keyword evidence="6" id="KW-0539">Nucleus</keyword>
<evidence type="ECO:0000256" key="4">
    <source>
        <dbReference type="ARBA" id="ARBA00023125"/>
    </source>
</evidence>
<evidence type="ECO:0000256" key="1">
    <source>
        <dbReference type="ARBA" id="ARBA00004123"/>
    </source>
</evidence>
<feature type="compositionally biased region" description="Polar residues" evidence="12">
    <location>
        <begin position="171"/>
        <end position="185"/>
    </location>
</feature>
<dbReference type="SUPFAM" id="SSF47459">
    <property type="entry name" value="HLH, helix-loop-helix DNA-binding domain"/>
    <property type="match status" value="1"/>
</dbReference>
<dbReference type="EMBL" id="JAZGQO010000002">
    <property type="protein sequence ID" value="KAK6190962.1"/>
    <property type="molecule type" value="Genomic_DNA"/>
</dbReference>
<gene>
    <name evidence="14" type="ORF">SNE40_002718</name>
</gene>
<dbReference type="GO" id="GO:0000981">
    <property type="term" value="F:DNA-binding transcription factor activity, RNA polymerase II-specific"/>
    <property type="evidence" value="ECO:0007669"/>
    <property type="project" value="TreeGrafter"/>
</dbReference>
<dbReference type="Proteomes" id="UP001347796">
    <property type="component" value="Unassembled WGS sequence"/>
</dbReference>
<dbReference type="SMART" id="SM00353">
    <property type="entry name" value="HLH"/>
    <property type="match status" value="1"/>
</dbReference>
<evidence type="ECO:0000256" key="9">
    <source>
        <dbReference type="ARBA" id="ARBA00070444"/>
    </source>
</evidence>
<dbReference type="GO" id="GO:0046983">
    <property type="term" value="F:protein dimerization activity"/>
    <property type="evidence" value="ECO:0007669"/>
    <property type="project" value="InterPro"/>
</dbReference>
<proteinExistence type="predicted"/>
<comment type="function">
    <text evidence="7">Binds DNA as a heterodimer with MAX and represses transcription. Binds to the canonical E box sequence 5'-CACGTG-3' and, with higher affinity, to 5'-CACGCG-3'.</text>
</comment>
<name>A0AAN8K941_PATCE</name>
<accession>A0AAN8K941</accession>
<feature type="coiled-coil region" evidence="11">
    <location>
        <begin position="122"/>
        <end position="163"/>
    </location>
</feature>
<evidence type="ECO:0000256" key="12">
    <source>
        <dbReference type="SAM" id="MobiDB-lite"/>
    </source>
</evidence>
<sequence length="576" mass="62683">MSLDTLLEAAEYIEWSAHSKARDDDGSPGGEIRTFIKTETLADGDSSLDDSIGSQRGYGYADDRKDRRRAGGAGTRETHNKLEKNRRAHLKECFDILKIQIPFMEDKKTSNLSILRGALKFIQNMKRKEKEFDRELHRLVSEKSRLRERLEKLKVDLAKLNMDVDLTKWMPTQEQETYSTSTASGDGSPIVSDNDEDNDKRITNKKLKHSSKDKRPSTLTQMIQNTSVQMIQPQPTISTSKKFSHMKGTSVAPTMPTHIRAPVTQLLHQTLSKRQALQRQREQLAVSQVNTMNMGIPSAAQMNPLLQQQLAFPIGTTPLSSGNVITPTMSIPTSTTGLPTPMLLTTSTTTSASNAYNHISTATVTSSRFVPSTTSLPGITNVPNLSAIGPISALTGMSRTSTSLPIIGQPPTAAAIGQPIPLKTTQLITTIVTPSVTSLASMSAIKPILATTNAHFMTLNPLLGQFPRNNTLLTGMTSQAGTTPQPQLVSYAHMGMGTLTPMTMMPQGLQMAGFGNIMSSHQLLKQFPILQQPLLQQMQQGQVIGQPMVKPVVMVSLPSAVTSATSTLPLNIATTS</sequence>
<feature type="domain" description="BHLH" evidence="13">
    <location>
        <begin position="74"/>
        <end position="125"/>
    </location>
</feature>
<evidence type="ECO:0000256" key="2">
    <source>
        <dbReference type="ARBA" id="ARBA00022491"/>
    </source>
</evidence>
<evidence type="ECO:0000259" key="13">
    <source>
        <dbReference type="PROSITE" id="PS50888"/>
    </source>
</evidence>
<feature type="compositionally biased region" description="Basic residues" evidence="12">
    <location>
        <begin position="203"/>
        <end position="212"/>
    </location>
</feature>
<dbReference type="Gene3D" id="4.10.280.10">
    <property type="entry name" value="Helix-loop-helix DNA-binding domain"/>
    <property type="match status" value="1"/>
</dbReference>
<dbReference type="InterPro" id="IPR011598">
    <property type="entry name" value="bHLH_dom"/>
</dbReference>
<dbReference type="GO" id="GO:0005634">
    <property type="term" value="C:nucleus"/>
    <property type="evidence" value="ECO:0007669"/>
    <property type="project" value="UniProtKB-SubCell"/>
</dbReference>
<dbReference type="FunFam" id="4.10.280.10:FF:000034">
    <property type="entry name" value="MAX network transcriptional repressor"/>
    <property type="match status" value="1"/>
</dbReference>
<dbReference type="PANTHER" id="PTHR11969">
    <property type="entry name" value="MAX DIMERIZATION, MAD"/>
    <property type="match status" value="1"/>
</dbReference>
<keyword evidence="4" id="KW-0238">DNA-binding</keyword>
<evidence type="ECO:0000256" key="5">
    <source>
        <dbReference type="ARBA" id="ARBA00023163"/>
    </source>
</evidence>
<dbReference type="PANTHER" id="PTHR11969:SF99">
    <property type="entry name" value="MAX-BINDING PROTEIN MNT"/>
    <property type="match status" value="1"/>
</dbReference>
<dbReference type="AlphaFoldDB" id="A0AAN8K941"/>
<organism evidence="14 15">
    <name type="scientific">Patella caerulea</name>
    <name type="common">Rayed Mediterranean limpet</name>
    <dbReference type="NCBI Taxonomy" id="87958"/>
    <lineage>
        <taxon>Eukaryota</taxon>
        <taxon>Metazoa</taxon>
        <taxon>Spiralia</taxon>
        <taxon>Lophotrochozoa</taxon>
        <taxon>Mollusca</taxon>
        <taxon>Gastropoda</taxon>
        <taxon>Patellogastropoda</taxon>
        <taxon>Patelloidea</taxon>
        <taxon>Patellidae</taxon>
        <taxon>Patella</taxon>
    </lineage>
</organism>
<evidence type="ECO:0000256" key="10">
    <source>
        <dbReference type="ARBA" id="ARBA00083368"/>
    </source>
</evidence>
<dbReference type="InterPro" id="IPR036638">
    <property type="entry name" value="HLH_DNA-bd_sf"/>
</dbReference>
<evidence type="ECO:0000256" key="7">
    <source>
        <dbReference type="ARBA" id="ARBA00057176"/>
    </source>
</evidence>
<evidence type="ECO:0000313" key="14">
    <source>
        <dbReference type="EMBL" id="KAK6190962.1"/>
    </source>
</evidence>
<dbReference type="CDD" id="cd11402">
    <property type="entry name" value="bHLHzip_Mnt"/>
    <property type="match status" value="1"/>
</dbReference>
<keyword evidence="15" id="KW-1185">Reference proteome</keyword>